<keyword evidence="2" id="KW-1185">Reference proteome</keyword>
<sequence length="24" mass="2638">EVVLKAKAQEGFETLKSDCDQVLS</sequence>
<evidence type="ECO:0000313" key="1">
    <source>
        <dbReference type="EMBL" id="MCI61208.1"/>
    </source>
</evidence>
<proteinExistence type="predicted"/>
<accession>A0A392TJQ9</accession>
<evidence type="ECO:0000313" key="2">
    <source>
        <dbReference type="Proteomes" id="UP000265520"/>
    </source>
</evidence>
<reference evidence="1 2" key="1">
    <citation type="journal article" date="2018" name="Front. Plant Sci.">
        <title>Red Clover (Trifolium pratense) and Zigzag Clover (T. medium) - A Picture of Genomic Similarities and Differences.</title>
        <authorList>
            <person name="Dluhosova J."/>
            <person name="Istvanek J."/>
            <person name="Nedelnik J."/>
            <person name="Repkova J."/>
        </authorList>
    </citation>
    <scope>NUCLEOTIDE SEQUENCE [LARGE SCALE GENOMIC DNA]</scope>
    <source>
        <strain evidence="2">cv. 10/8</strain>
        <tissue evidence="1">Leaf</tissue>
    </source>
</reference>
<name>A0A392TJQ9_9FABA</name>
<protein>
    <submittedName>
        <fullName evidence="1">Uncharacterized protein</fullName>
    </submittedName>
</protein>
<dbReference type="Proteomes" id="UP000265520">
    <property type="component" value="Unassembled WGS sequence"/>
</dbReference>
<organism evidence="1 2">
    <name type="scientific">Trifolium medium</name>
    <dbReference type="NCBI Taxonomy" id="97028"/>
    <lineage>
        <taxon>Eukaryota</taxon>
        <taxon>Viridiplantae</taxon>
        <taxon>Streptophyta</taxon>
        <taxon>Embryophyta</taxon>
        <taxon>Tracheophyta</taxon>
        <taxon>Spermatophyta</taxon>
        <taxon>Magnoliopsida</taxon>
        <taxon>eudicotyledons</taxon>
        <taxon>Gunneridae</taxon>
        <taxon>Pentapetalae</taxon>
        <taxon>rosids</taxon>
        <taxon>fabids</taxon>
        <taxon>Fabales</taxon>
        <taxon>Fabaceae</taxon>
        <taxon>Papilionoideae</taxon>
        <taxon>50 kb inversion clade</taxon>
        <taxon>NPAAA clade</taxon>
        <taxon>Hologalegina</taxon>
        <taxon>IRL clade</taxon>
        <taxon>Trifolieae</taxon>
        <taxon>Trifolium</taxon>
    </lineage>
</organism>
<comment type="caution">
    <text evidence="1">The sequence shown here is derived from an EMBL/GenBank/DDBJ whole genome shotgun (WGS) entry which is preliminary data.</text>
</comment>
<feature type="non-terminal residue" evidence="1">
    <location>
        <position position="1"/>
    </location>
</feature>
<dbReference type="AlphaFoldDB" id="A0A392TJQ9"/>
<dbReference type="EMBL" id="LXQA010595480">
    <property type="protein sequence ID" value="MCI61208.1"/>
    <property type="molecule type" value="Genomic_DNA"/>
</dbReference>